<reference evidence="7 8" key="1">
    <citation type="submission" date="2024-08" db="EMBL/GenBank/DDBJ databases">
        <title>Gnathostoma spinigerum genome.</title>
        <authorList>
            <person name="Gonzalez-Bertolin B."/>
            <person name="Monzon S."/>
            <person name="Zaballos A."/>
            <person name="Jimenez P."/>
            <person name="Dekumyoy P."/>
            <person name="Varona S."/>
            <person name="Cuesta I."/>
            <person name="Sumanam S."/>
            <person name="Adisakwattana P."/>
            <person name="Gasser R.B."/>
            <person name="Hernandez-Gonzalez A."/>
            <person name="Young N.D."/>
            <person name="Perteguer M.J."/>
        </authorList>
    </citation>
    <scope>NUCLEOTIDE SEQUENCE [LARGE SCALE GENOMIC DNA]</scope>
    <source>
        <strain evidence="7">AL3</strain>
        <tissue evidence="7">Liver</tissue>
    </source>
</reference>
<proteinExistence type="predicted"/>
<feature type="domain" description="Major facilitator superfamily (MFS) profile" evidence="6">
    <location>
        <begin position="32"/>
        <end position="453"/>
    </location>
</feature>
<sequence length="455" mass="50162">MNQIGSRGKFADDGDEKFLCDKIWSKSECRQWTIMLFLGTCTLYASRVALPICATALSHEYLWNKSDSGTVLSCFFWGYAFTQLFAGTIADTVGGERVLRTTTFVWTFFTFFTPQLFDFSMKTSHPLFFVLVVRIATGIGQGFHLPCMASITSRHLTSTEKGRIFGICLAGSHLGTAVAGAVGSILLDIFGWRTLFHFVGLISFIWWLIFRHMTSSLTRGMQEKNLDAAKLTETPLLLTRQTSLAKVVIPEKTEPVDWKKLLTHSAFWAAAVAQYSGANAYYTLFSWLPSYFADNFPSAKGVVFNVVPSLAIVVTSFTAPFLASKLCSRLRSMTIARRIMEGTSLASISVCLFLLTWTDRFLPALMIITLAMAARGLHHGGASVNACDFAPQHTGSVFGVFNTFSSVTGFIGVYIAGYILHKTSNNWSLVFIFTALQCVVGALVYSVLGTATRII</sequence>
<feature type="transmembrane region" description="Helical" evidence="5">
    <location>
        <begin position="397"/>
        <end position="421"/>
    </location>
</feature>
<accession>A0ABD6EMD2</accession>
<name>A0ABD6EMD2_9BILA</name>
<comment type="caution">
    <text evidence="7">The sequence shown here is derived from an EMBL/GenBank/DDBJ whole genome shotgun (WGS) entry which is preliminary data.</text>
</comment>
<dbReference type="PANTHER" id="PTHR11662:SF279">
    <property type="entry name" value="VOLTAGE-GATED PURINE NUCLEOTIDE UNIPORTER SLC17A9"/>
    <property type="match status" value="1"/>
</dbReference>
<keyword evidence="4 5" id="KW-0472">Membrane</keyword>
<keyword evidence="2 5" id="KW-0812">Transmembrane</keyword>
<feature type="transmembrane region" description="Helical" evidence="5">
    <location>
        <begin position="69"/>
        <end position="86"/>
    </location>
</feature>
<evidence type="ECO:0000256" key="4">
    <source>
        <dbReference type="ARBA" id="ARBA00023136"/>
    </source>
</evidence>
<evidence type="ECO:0000313" key="7">
    <source>
        <dbReference type="EMBL" id="MFH4978118.1"/>
    </source>
</evidence>
<feature type="transmembrane region" description="Helical" evidence="5">
    <location>
        <begin position="427"/>
        <end position="448"/>
    </location>
</feature>
<feature type="transmembrane region" description="Helical" evidence="5">
    <location>
        <begin position="32"/>
        <end position="57"/>
    </location>
</feature>
<feature type="transmembrane region" description="Helical" evidence="5">
    <location>
        <begin position="192"/>
        <end position="210"/>
    </location>
</feature>
<dbReference type="Pfam" id="PF07690">
    <property type="entry name" value="MFS_1"/>
    <property type="match status" value="1"/>
</dbReference>
<evidence type="ECO:0000256" key="1">
    <source>
        <dbReference type="ARBA" id="ARBA00004141"/>
    </source>
</evidence>
<feature type="transmembrane region" description="Helical" evidence="5">
    <location>
        <begin position="98"/>
        <end position="117"/>
    </location>
</feature>
<feature type="transmembrane region" description="Helical" evidence="5">
    <location>
        <begin position="261"/>
        <end position="282"/>
    </location>
</feature>
<feature type="transmembrane region" description="Helical" evidence="5">
    <location>
        <begin position="164"/>
        <end position="186"/>
    </location>
</feature>
<dbReference type="PANTHER" id="PTHR11662">
    <property type="entry name" value="SOLUTE CARRIER FAMILY 17"/>
    <property type="match status" value="1"/>
</dbReference>
<evidence type="ECO:0000256" key="3">
    <source>
        <dbReference type="ARBA" id="ARBA00022989"/>
    </source>
</evidence>
<dbReference type="InterPro" id="IPR011701">
    <property type="entry name" value="MFS"/>
</dbReference>
<dbReference type="GO" id="GO:0016020">
    <property type="term" value="C:membrane"/>
    <property type="evidence" value="ECO:0007669"/>
    <property type="project" value="UniProtKB-SubCell"/>
</dbReference>
<evidence type="ECO:0000259" key="6">
    <source>
        <dbReference type="PROSITE" id="PS50850"/>
    </source>
</evidence>
<dbReference type="AlphaFoldDB" id="A0ABD6EMD2"/>
<dbReference type="FunFam" id="1.20.1250.20:FF:000059">
    <property type="entry name" value="Solute carrier family 17 member 9"/>
    <property type="match status" value="1"/>
</dbReference>
<keyword evidence="8" id="KW-1185">Reference proteome</keyword>
<feature type="transmembrane region" description="Helical" evidence="5">
    <location>
        <begin position="123"/>
        <end position="143"/>
    </location>
</feature>
<organism evidence="7 8">
    <name type="scientific">Gnathostoma spinigerum</name>
    <dbReference type="NCBI Taxonomy" id="75299"/>
    <lineage>
        <taxon>Eukaryota</taxon>
        <taxon>Metazoa</taxon>
        <taxon>Ecdysozoa</taxon>
        <taxon>Nematoda</taxon>
        <taxon>Chromadorea</taxon>
        <taxon>Rhabditida</taxon>
        <taxon>Spirurina</taxon>
        <taxon>Gnathostomatomorpha</taxon>
        <taxon>Gnathostomatoidea</taxon>
        <taxon>Gnathostomatidae</taxon>
        <taxon>Gnathostoma</taxon>
    </lineage>
</organism>
<evidence type="ECO:0000313" key="8">
    <source>
        <dbReference type="Proteomes" id="UP001608902"/>
    </source>
</evidence>
<dbReference type="Proteomes" id="UP001608902">
    <property type="component" value="Unassembled WGS sequence"/>
</dbReference>
<dbReference type="PROSITE" id="PS50850">
    <property type="entry name" value="MFS"/>
    <property type="match status" value="1"/>
</dbReference>
<dbReference type="SUPFAM" id="SSF103473">
    <property type="entry name" value="MFS general substrate transporter"/>
    <property type="match status" value="1"/>
</dbReference>
<gene>
    <name evidence="7" type="ORF">AB6A40_004827</name>
</gene>
<comment type="subcellular location">
    <subcellularLocation>
        <location evidence="1">Membrane</location>
        <topology evidence="1">Multi-pass membrane protein</topology>
    </subcellularLocation>
</comment>
<dbReference type="InterPro" id="IPR036259">
    <property type="entry name" value="MFS_trans_sf"/>
</dbReference>
<keyword evidence="3 5" id="KW-1133">Transmembrane helix</keyword>
<feature type="transmembrane region" description="Helical" evidence="5">
    <location>
        <begin position="302"/>
        <end position="323"/>
    </location>
</feature>
<evidence type="ECO:0000256" key="5">
    <source>
        <dbReference type="SAM" id="Phobius"/>
    </source>
</evidence>
<dbReference type="InterPro" id="IPR050382">
    <property type="entry name" value="MFS_Na/Anion_cotransporter"/>
</dbReference>
<protein>
    <recommendedName>
        <fullName evidence="6">Major facilitator superfamily (MFS) profile domain-containing protein</fullName>
    </recommendedName>
</protein>
<dbReference type="InterPro" id="IPR020846">
    <property type="entry name" value="MFS_dom"/>
</dbReference>
<evidence type="ECO:0000256" key="2">
    <source>
        <dbReference type="ARBA" id="ARBA00022692"/>
    </source>
</evidence>
<dbReference type="Gene3D" id="1.20.1250.20">
    <property type="entry name" value="MFS general substrate transporter like domains"/>
    <property type="match status" value="2"/>
</dbReference>
<dbReference type="EMBL" id="JBGFUD010002882">
    <property type="protein sequence ID" value="MFH4978118.1"/>
    <property type="molecule type" value="Genomic_DNA"/>
</dbReference>